<reference evidence="3" key="2">
    <citation type="journal article" date="2008" name="Nucleic Acids Res.">
        <title>The rice annotation project database (RAP-DB): 2008 update.</title>
        <authorList>
            <consortium name="The rice annotation project (RAP)"/>
        </authorList>
    </citation>
    <scope>GENOME REANNOTATION</scope>
    <source>
        <strain evidence="3">cv. Nipponbare</strain>
    </source>
</reference>
<dbReference type="HOGENOM" id="CLU_1782278_0_0_1"/>
<evidence type="ECO:0000256" key="1">
    <source>
        <dbReference type="SAM" id="MobiDB-lite"/>
    </source>
</evidence>
<feature type="compositionally biased region" description="Polar residues" evidence="1">
    <location>
        <begin position="225"/>
        <end position="256"/>
    </location>
</feature>
<dbReference type="AlphaFoldDB" id="Q65XA9"/>
<feature type="region of interest" description="Disordered" evidence="1">
    <location>
        <begin position="207"/>
        <end position="272"/>
    </location>
</feature>
<reference evidence="3" key="1">
    <citation type="journal article" date="2005" name="Nature">
        <title>The map-based sequence of the rice genome.</title>
        <authorList>
            <consortium name="International rice genome sequencing project (IRGSP)"/>
            <person name="Matsumoto T."/>
            <person name="Wu J."/>
            <person name="Kanamori H."/>
            <person name="Katayose Y."/>
            <person name="Fujisawa M."/>
            <person name="Namiki N."/>
            <person name="Mizuno H."/>
            <person name="Yamamoto K."/>
            <person name="Antonio B.A."/>
            <person name="Baba T."/>
            <person name="Sakata K."/>
            <person name="Nagamura Y."/>
            <person name="Aoki H."/>
            <person name="Arikawa K."/>
            <person name="Arita K."/>
            <person name="Bito T."/>
            <person name="Chiden Y."/>
            <person name="Fujitsuka N."/>
            <person name="Fukunaka R."/>
            <person name="Hamada M."/>
            <person name="Harada C."/>
            <person name="Hayashi A."/>
            <person name="Hijishita S."/>
            <person name="Honda M."/>
            <person name="Hosokawa S."/>
            <person name="Ichikawa Y."/>
            <person name="Idonuma A."/>
            <person name="Iijima M."/>
            <person name="Ikeda M."/>
            <person name="Ikeno M."/>
            <person name="Ito K."/>
            <person name="Ito S."/>
            <person name="Ito T."/>
            <person name="Ito Y."/>
            <person name="Ito Y."/>
            <person name="Iwabuchi A."/>
            <person name="Kamiya K."/>
            <person name="Karasawa W."/>
            <person name="Kurita K."/>
            <person name="Katagiri S."/>
            <person name="Kikuta A."/>
            <person name="Kobayashi H."/>
            <person name="Kobayashi N."/>
            <person name="Machita K."/>
            <person name="Maehara T."/>
            <person name="Masukawa M."/>
            <person name="Mizubayashi T."/>
            <person name="Mukai Y."/>
            <person name="Nagasaki H."/>
            <person name="Nagata Y."/>
            <person name="Naito S."/>
            <person name="Nakashima M."/>
            <person name="Nakama Y."/>
            <person name="Nakamichi Y."/>
            <person name="Nakamura M."/>
            <person name="Meguro A."/>
            <person name="Negishi M."/>
            <person name="Ohta I."/>
            <person name="Ohta T."/>
            <person name="Okamoto M."/>
            <person name="Ono N."/>
            <person name="Saji S."/>
            <person name="Sakaguchi M."/>
            <person name="Sakai K."/>
            <person name="Shibata M."/>
            <person name="Shimokawa T."/>
            <person name="Song J."/>
            <person name="Takazaki Y."/>
            <person name="Terasawa K."/>
            <person name="Tsugane M."/>
            <person name="Tsuji K."/>
            <person name="Ueda S."/>
            <person name="Waki K."/>
            <person name="Yamagata H."/>
            <person name="Yamamoto M."/>
            <person name="Yamamoto S."/>
            <person name="Yamane H."/>
            <person name="Yoshiki S."/>
            <person name="Yoshihara R."/>
            <person name="Yukawa K."/>
            <person name="Zhong H."/>
            <person name="Yano M."/>
            <person name="Yuan Q."/>
            <person name="Ouyang S."/>
            <person name="Liu J."/>
            <person name="Jones K.M."/>
            <person name="Gansberger K."/>
            <person name="Moffat K."/>
            <person name="Hill J."/>
            <person name="Bera J."/>
            <person name="Fadrosh D."/>
            <person name="Jin S."/>
            <person name="Johri S."/>
            <person name="Kim M."/>
            <person name="Overton L."/>
            <person name="Reardon M."/>
            <person name="Tsitrin T."/>
            <person name="Vuong H."/>
            <person name="Weaver B."/>
            <person name="Ciecko A."/>
            <person name="Tallon L."/>
            <person name="Jackson J."/>
            <person name="Pai G."/>
            <person name="Aken S.V."/>
            <person name="Utterback T."/>
            <person name="Reidmuller S."/>
            <person name="Feldblyum T."/>
            <person name="Hsiao J."/>
            <person name="Zismann V."/>
            <person name="Iobst S."/>
            <person name="de Vazeille A.R."/>
            <person name="Buell C.R."/>
            <person name="Ying K."/>
            <person name="Li Y."/>
            <person name="Lu T."/>
            <person name="Huang Y."/>
            <person name="Zhao Q."/>
            <person name="Feng Q."/>
            <person name="Zhang L."/>
            <person name="Zhu J."/>
            <person name="Weng Q."/>
            <person name="Mu J."/>
            <person name="Lu Y."/>
            <person name="Fan D."/>
            <person name="Liu Y."/>
            <person name="Guan J."/>
            <person name="Zhang Y."/>
            <person name="Yu S."/>
            <person name="Liu X."/>
            <person name="Zhang Y."/>
            <person name="Hong G."/>
            <person name="Han B."/>
            <person name="Choisne N."/>
            <person name="Demange N."/>
            <person name="Orjeda G."/>
            <person name="Samain S."/>
            <person name="Cattolico L."/>
            <person name="Pelletier E."/>
            <person name="Couloux A."/>
            <person name="Segurens B."/>
            <person name="Wincker P."/>
            <person name="D'Hont A."/>
            <person name="Scarpelli C."/>
            <person name="Weissenbach J."/>
            <person name="Salanoubat M."/>
            <person name="Quetier F."/>
            <person name="Yu Y."/>
            <person name="Kim H.R."/>
            <person name="Rambo T."/>
            <person name="Currie J."/>
            <person name="Collura K."/>
            <person name="Luo M."/>
            <person name="Yang T."/>
            <person name="Ammiraju J.S.S."/>
            <person name="Engler F."/>
            <person name="Soderlund C."/>
            <person name="Wing R.A."/>
            <person name="Palmer L.E."/>
            <person name="de la Bastide M."/>
            <person name="Spiegel L."/>
            <person name="Nascimento L."/>
            <person name="Zutavern T."/>
            <person name="O'Shaughnessy A."/>
            <person name="Dike S."/>
            <person name="Dedhia N."/>
            <person name="Preston R."/>
            <person name="Balija V."/>
            <person name="McCombie W.R."/>
            <person name="Chow T."/>
            <person name="Chen H."/>
            <person name="Chung M."/>
            <person name="Chen C."/>
            <person name="Shaw J."/>
            <person name="Wu H."/>
            <person name="Hsiao K."/>
            <person name="Chao Y."/>
            <person name="Chu M."/>
            <person name="Cheng C."/>
            <person name="Hour A."/>
            <person name="Lee P."/>
            <person name="Lin S."/>
            <person name="Lin Y."/>
            <person name="Liou J."/>
            <person name="Liu S."/>
            <person name="Hsing Y."/>
            <person name="Raghuvanshi S."/>
            <person name="Mohanty A."/>
            <person name="Bharti A.K."/>
            <person name="Gaur A."/>
            <person name="Gupta V."/>
            <person name="Kumar D."/>
            <person name="Ravi V."/>
            <person name="Vij S."/>
            <person name="Kapur A."/>
            <person name="Khurana P."/>
            <person name="Khurana P."/>
            <person name="Khurana J.P."/>
            <person name="Tyagi A.K."/>
            <person name="Gaikwad K."/>
            <person name="Singh A."/>
            <person name="Dalal V."/>
            <person name="Srivastava S."/>
            <person name="Dixit A."/>
            <person name="Pal A.K."/>
            <person name="Ghazi I.A."/>
            <person name="Yadav M."/>
            <person name="Pandit A."/>
            <person name="Bhargava A."/>
            <person name="Sureshbabu K."/>
            <person name="Batra K."/>
            <person name="Sharma T.R."/>
            <person name="Mohapatra T."/>
            <person name="Singh N.K."/>
            <person name="Messing J."/>
            <person name="Nelson A.B."/>
            <person name="Fuks G."/>
            <person name="Kavchok S."/>
            <person name="Keizer G."/>
            <person name="Linton E."/>
            <person name="Llaca V."/>
            <person name="Song R."/>
            <person name="Tanyolac B."/>
            <person name="Young S."/>
            <person name="Ho-Il K."/>
            <person name="Hahn J.H."/>
            <person name="Sangsakoo G."/>
            <person name="Vanavichit A."/>
            <person name="de Mattos Luiz.A.T."/>
            <person name="Zimmer P.D."/>
            <person name="Malone G."/>
            <person name="Dellagostin O."/>
            <person name="de Oliveira A.C."/>
            <person name="Bevan M."/>
            <person name="Bancroft I."/>
            <person name="Minx P."/>
            <person name="Cordum H."/>
            <person name="Wilson R."/>
            <person name="Cheng Z."/>
            <person name="Jin W."/>
            <person name="Jiang J."/>
            <person name="Leong S.A."/>
            <person name="Iwama H."/>
            <person name="Gojobori T."/>
            <person name="Itoh T."/>
            <person name="Niimura Y."/>
            <person name="Fujii Y."/>
            <person name="Habara T."/>
            <person name="Sakai H."/>
            <person name="Sato Y."/>
            <person name="Wilson G."/>
            <person name="Kumar K."/>
            <person name="McCouch S."/>
            <person name="Juretic N."/>
            <person name="Hoen D."/>
            <person name="Wright S."/>
            <person name="Bruskiewich R."/>
            <person name="Bureau T."/>
            <person name="Miyao A."/>
            <person name="Hirochika H."/>
            <person name="Nishikawa T."/>
            <person name="Kadowaki K."/>
            <person name="Sugiura M."/>
            <person name="Burr B."/>
            <person name="Sasaki T."/>
        </authorList>
    </citation>
    <scope>NUCLEOTIDE SEQUENCE [LARGE SCALE GENOMIC DNA]</scope>
    <source>
        <strain evidence="3">cv. Nipponbare</strain>
    </source>
</reference>
<organism evidence="2 3">
    <name type="scientific">Oryza sativa subsp. japonica</name>
    <name type="common">Rice</name>
    <dbReference type="NCBI Taxonomy" id="39947"/>
    <lineage>
        <taxon>Eukaryota</taxon>
        <taxon>Viridiplantae</taxon>
        <taxon>Streptophyta</taxon>
        <taxon>Embryophyta</taxon>
        <taxon>Tracheophyta</taxon>
        <taxon>Spermatophyta</taxon>
        <taxon>Magnoliopsida</taxon>
        <taxon>Liliopsida</taxon>
        <taxon>Poales</taxon>
        <taxon>Poaceae</taxon>
        <taxon>BOP clade</taxon>
        <taxon>Oryzoideae</taxon>
        <taxon>Oryzeae</taxon>
        <taxon>Oryzinae</taxon>
        <taxon>Oryza</taxon>
        <taxon>Oryza sativa</taxon>
    </lineage>
</organism>
<accession>Q65XA9</accession>
<feature type="compositionally biased region" description="Polar residues" evidence="1">
    <location>
        <begin position="287"/>
        <end position="297"/>
    </location>
</feature>
<name>Q65XA9_ORYSJ</name>
<sequence length="370" mass="40895">MTRSCKKLLKENKNSYNERVQEEEYINSIRATHVAYDAHTWIQHHTYIIKTNHVRQEAGYRSKTIVLVQENQKHDHFNYKRQGEKSSDKAKGKRIWQGGRWCRRIGGPTAEELAAAVRRPGGGALPSARSGERGGGGDGGSAAGGGDGGFIDNGGGDGIGLTAQCTRLDALSRFFFGSWAPQRCRFQNRQTVPVGLTVPPPGCRLGKLVPKGGSQPAPFRDSVVRNKTSNSGNGQSHATLPTSLQKRQRQLKTTGRPSEWMDSRTTEIEESAESKTLAFRSFHNCQETNNTRGSSQRGDAKLSRPWCSATSPETSCHGRERVAQPEGESIIKALCHFSPKEINNKEMRYGCRVQVLIDRSDIDQLATFLI</sequence>
<evidence type="ECO:0000313" key="3">
    <source>
        <dbReference type="Proteomes" id="UP000000763"/>
    </source>
</evidence>
<dbReference type="Proteomes" id="UP000000763">
    <property type="component" value="Chromosome 5"/>
</dbReference>
<protein>
    <submittedName>
        <fullName evidence="2">Uncharacterized protein</fullName>
    </submittedName>
</protein>
<evidence type="ECO:0000313" key="2">
    <source>
        <dbReference type="EMBL" id="AAU44078.1"/>
    </source>
</evidence>
<feature type="region of interest" description="Disordered" evidence="1">
    <location>
        <begin position="117"/>
        <end position="149"/>
    </location>
</feature>
<gene>
    <name evidence="2" type="ORF">OJ1654_B10.10</name>
</gene>
<feature type="region of interest" description="Disordered" evidence="1">
    <location>
        <begin position="287"/>
        <end position="322"/>
    </location>
</feature>
<proteinExistence type="predicted"/>
<dbReference type="EMBL" id="AC108504">
    <property type="protein sequence ID" value="AAU44078.1"/>
    <property type="molecule type" value="Genomic_DNA"/>
</dbReference>
<feature type="compositionally biased region" description="Gly residues" evidence="1">
    <location>
        <begin position="133"/>
        <end position="149"/>
    </location>
</feature>